<evidence type="ECO:0000313" key="3">
    <source>
        <dbReference type="Proteomes" id="UP000436088"/>
    </source>
</evidence>
<dbReference type="PANTHER" id="PTHR10992">
    <property type="entry name" value="METHYLESTERASE FAMILY MEMBER"/>
    <property type="match status" value="1"/>
</dbReference>
<organism evidence="2 3">
    <name type="scientific">Hibiscus syriacus</name>
    <name type="common">Rose of Sharon</name>
    <dbReference type="NCBI Taxonomy" id="106335"/>
    <lineage>
        <taxon>Eukaryota</taxon>
        <taxon>Viridiplantae</taxon>
        <taxon>Streptophyta</taxon>
        <taxon>Embryophyta</taxon>
        <taxon>Tracheophyta</taxon>
        <taxon>Spermatophyta</taxon>
        <taxon>Magnoliopsida</taxon>
        <taxon>eudicotyledons</taxon>
        <taxon>Gunneridae</taxon>
        <taxon>Pentapetalae</taxon>
        <taxon>rosids</taxon>
        <taxon>malvids</taxon>
        <taxon>Malvales</taxon>
        <taxon>Malvaceae</taxon>
        <taxon>Malvoideae</taxon>
        <taxon>Hibiscus</taxon>
    </lineage>
</organism>
<dbReference type="InterPro" id="IPR045889">
    <property type="entry name" value="MES/HNL"/>
</dbReference>
<dbReference type="SUPFAM" id="SSF53474">
    <property type="entry name" value="alpha/beta-Hydrolases"/>
    <property type="match status" value="1"/>
</dbReference>
<reference evidence="2" key="1">
    <citation type="submission" date="2019-09" db="EMBL/GenBank/DDBJ databases">
        <title>Draft genome information of white flower Hibiscus syriacus.</title>
        <authorList>
            <person name="Kim Y.-M."/>
        </authorList>
    </citation>
    <scope>NUCLEOTIDE SEQUENCE [LARGE SCALE GENOMIC DNA]</scope>
    <source>
        <strain evidence="2">YM2019G1</strain>
    </source>
</reference>
<dbReference type="PANTHER" id="PTHR10992:SF1083">
    <property type="entry name" value="METHYLESTERASE 1"/>
    <property type="match status" value="1"/>
</dbReference>
<name>A0A6A3AGT2_HIBSY</name>
<evidence type="ECO:0000313" key="2">
    <source>
        <dbReference type="EMBL" id="KAE8703784.1"/>
    </source>
</evidence>
<proteinExistence type="predicted"/>
<keyword evidence="3" id="KW-1185">Reference proteome</keyword>
<accession>A0A6A3AGT2</accession>
<dbReference type="GO" id="GO:0009694">
    <property type="term" value="P:jasmonic acid metabolic process"/>
    <property type="evidence" value="ECO:0007669"/>
    <property type="project" value="TreeGrafter"/>
</dbReference>
<dbReference type="EMBL" id="VEPZ02000996">
    <property type="protein sequence ID" value="KAE8703784.1"/>
    <property type="molecule type" value="Genomic_DNA"/>
</dbReference>
<sequence length="113" mass="12991">MGPNFLAYQLYQLYQLSPVEDLELAKTLVRAGSLYEHDLSKAKKFSDQGYGSVRRVFVVCEEDKAMYLEHQRWMISNNPPQAVMEIAGADHMPMFSKTKQLCHTLLEIANMYA</sequence>
<dbReference type="GO" id="GO:0080030">
    <property type="term" value="F:methyl indole-3-acetate esterase activity"/>
    <property type="evidence" value="ECO:0007669"/>
    <property type="project" value="TreeGrafter"/>
</dbReference>
<dbReference type="GO" id="GO:0080032">
    <property type="term" value="F:methyl jasmonate esterase activity"/>
    <property type="evidence" value="ECO:0007669"/>
    <property type="project" value="TreeGrafter"/>
</dbReference>
<dbReference type="GO" id="GO:0009696">
    <property type="term" value="P:salicylic acid metabolic process"/>
    <property type="evidence" value="ECO:0007669"/>
    <property type="project" value="TreeGrafter"/>
</dbReference>
<dbReference type="InterPro" id="IPR029058">
    <property type="entry name" value="AB_hydrolase_fold"/>
</dbReference>
<keyword evidence="1" id="KW-0378">Hydrolase</keyword>
<protein>
    <submittedName>
        <fullName evidence="2">Methylesterase 6</fullName>
    </submittedName>
</protein>
<dbReference type="Proteomes" id="UP000436088">
    <property type="component" value="Unassembled WGS sequence"/>
</dbReference>
<gene>
    <name evidence="2" type="ORF">F3Y22_tig00110462pilonHSYRG00081</name>
</gene>
<dbReference type="GO" id="GO:0080031">
    <property type="term" value="F:methyl salicylate esterase activity"/>
    <property type="evidence" value="ECO:0007669"/>
    <property type="project" value="TreeGrafter"/>
</dbReference>
<dbReference type="Gene3D" id="3.40.50.1820">
    <property type="entry name" value="alpha/beta hydrolase"/>
    <property type="match status" value="1"/>
</dbReference>
<evidence type="ECO:0000256" key="1">
    <source>
        <dbReference type="ARBA" id="ARBA00022801"/>
    </source>
</evidence>
<dbReference type="AlphaFoldDB" id="A0A6A3AGT2"/>
<comment type="caution">
    <text evidence="2">The sequence shown here is derived from an EMBL/GenBank/DDBJ whole genome shotgun (WGS) entry which is preliminary data.</text>
</comment>